<dbReference type="Proteomes" id="UP001153069">
    <property type="component" value="Unassembled WGS sequence"/>
</dbReference>
<dbReference type="PANTHER" id="PTHR13196:SF14">
    <property type="entry name" value="UDENN DOMAIN-CONTAINING PROTEIN"/>
    <property type="match status" value="1"/>
</dbReference>
<dbReference type="GO" id="GO:1901981">
    <property type="term" value="F:phosphatidylinositol phosphate binding"/>
    <property type="evidence" value="ECO:0007669"/>
    <property type="project" value="TreeGrafter"/>
</dbReference>
<dbReference type="SUPFAM" id="SSF48464">
    <property type="entry name" value="ENTH/VHS domain"/>
    <property type="match status" value="1"/>
</dbReference>
<dbReference type="Gene3D" id="1.25.40.90">
    <property type="match status" value="1"/>
</dbReference>
<feature type="domain" description="UDENN" evidence="2">
    <location>
        <begin position="16"/>
        <end position="583"/>
    </location>
</feature>
<feature type="region of interest" description="Disordered" evidence="1">
    <location>
        <begin position="69"/>
        <end position="89"/>
    </location>
</feature>
<accession>A0A9N8H439</accession>
<feature type="region of interest" description="Disordered" evidence="1">
    <location>
        <begin position="463"/>
        <end position="486"/>
    </location>
</feature>
<feature type="domain" description="ENTH" evidence="3">
    <location>
        <begin position="625"/>
        <end position="758"/>
    </location>
</feature>
<gene>
    <name evidence="4" type="ORF">SEMRO_104_G052660.1</name>
</gene>
<evidence type="ECO:0000313" key="5">
    <source>
        <dbReference type="Proteomes" id="UP001153069"/>
    </source>
</evidence>
<evidence type="ECO:0000313" key="4">
    <source>
        <dbReference type="EMBL" id="CAB9501263.1"/>
    </source>
</evidence>
<feature type="compositionally biased region" description="Pro residues" evidence="1">
    <location>
        <begin position="915"/>
        <end position="931"/>
    </location>
</feature>
<dbReference type="GO" id="GO:0032456">
    <property type="term" value="P:endocytic recycling"/>
    <property type="evidence" value="ECO:0007669"/>
    <property type="project" value="TreeGrafter"/>
</dbReference>
<dbReference type="Pfam" id="PF01417">
    <property type="entry name" value="ENTH"/>
    <property type="match status" value="1"/>
</dbReference>
<feature type="compositionally biased region" description="Low complexity" evidence="1">
    <location>
        <begin position="990"/>
        <end position="1004"/>
    </location>
</feature>
<dbReference type="InterPro" id="IPR008942">
    <property type="entry name" value="ENTH_VHS"/>
</dbReference>
<comment type="caution">
    <text evidence="4">The sequence shown here is derived from an EMBL/GenBank/DDBJ whole genome shotgun (WGS) entry which is preliminary data.</text>
</comment>
<feature type="compositionally biased region" description="Polar residues" evidence="1">
    <location>
        <begin position="1062"/>
        <end position="1071"/>
    </location>
</feature>
<dbReference type="InterPro" id="IPR040032">
    <property type="entry name" value="DENND1A/B/C"/>
</dbReference>
<dbReference type="Gene3D" id="3.40.50.11500">
    <property type="match status" value="1"/>
</dbReference>
<dbReference type="GO" id="GO:0006897">
    <property type="term" value="P:endocytosis"/>
    <property type="evidence" value="ECO:0007669"/>
    <property type="project" value="TreeGrafter"/>
</dbReference>
<evidence type="ECO:0000259" key="2">
    <source>
        <dbReference type="PROSITE" id="PS50211"/>
    </source>
</evidence>
<feature type="region of interest" description="Disordered" evidence="1">
    <location>
        <begin position="797"/>
        <end position="818"/>
    </location>
</feature>
<feature type="region of interest" description="Disordered" evidence="1">
    <location>
        <begin position="908"/>
        <end position="1101"/>
    </location>
</feature>
<feature type="region of interest" description="Disordered" evidence="1">
    <location>
        <begin position="29"/>
        <end position="53"/>
    </location>
</feature>
<dbReference type="InterPro" id="IPR037516">
    <property type="entry name" value="Tripartite_DENN"/>
</dbReference>
<sequence>MAQPPTAPAGQPWPFFDLFLDVPHPAASPHTPPAYVFGPPTTATGGTQDSIDQELSKNMPQIARFAFPEFDQDASPPPPPDQAPPVNRFDQYAMQPPAFQNYTFSLTLQSGMRVHGHVRRYLPCHIGAKTRYDVGRRGERALVILTRVTGADAVYSAVLKTVDALTSHMLAMPQYLTKEEPQKKYLHELFQKHQKIAISYAAKPPDARNKPVFLTIQDLEVGTMGAKKFAHVDFTHFLLPRPLLLRTSMGDLVSNSSRTSILPVLRCLGVAHTLRLLCAALCERRVILISASPTRLATCFKSIIGILAQGLLHWQHLYIPVLPPHLWQYLAAPYPYLIGILAALTPRLDRTDGLGEVLIINLDHNNMETRGIPTDKINERIPDLLRNMNADPYSVQQFATGQALPASSPEMLAQDLVELLKNDKKTLNGESALASMQDTAAKATKAVKGAFFKLKEKSKSFLKTSSYSENDQEEPPVEPVDPPEVNPMAPDYIYTEGCRNEMGEEEARIAFCSFFVSMIGNMRWYLSAQPGQPPQLDRQRFLQQKRTGADGEQSSMWPLLQTFCQTQMLEEFAKLRVEELRLRQQVTVESPLFLQCSNYHNQHKIDYGLLNVRRVTRQVAQSRPSTLMQDTSARRIAMELTSKRAFEGDYNKVLADLVEQCRESSSVLFDVMSVVWIRMRDNRGLQWRHATHSLHILKNLLFHGPIAAVAEATDGLDKIRALKYYNGNRQTSICVQIRTAATQVYSLVVDRSKLFHIRRVCINKRRALRMQNRPNLARDPRLQKAISVPFHKVHAAMNPGAPRAAPAPRTPPASVGQPAQQYNATPTFAVLPPPQTQAPPPAARPAPVAQNSGIDLLGLNQPAAPVAAQAQSSNTDIFGVFGGGQQQAPPAAASTGSDMFGIFGDMAIGGQAQSQPPPAAQFAPQQPPPPANHYVAQQQHHHHQYHRSRSTSPVPPHQQLAHTRSLSPTPPSFSQQPPQANLVAQPPPQQYAGQMAPQQQRSVSPVPPNRNRAMSHSPTPPFQQQQAYAQPQAGYAMQPGAVPAFAQAPNSGGYRGPPPMYQGNQAPNSGNAFAYPPQQQQQPPPPGAYGGQPPSQTGPFF</sequence>
<dbReference type="InterPro" id="IPR001194">
    <property type="entry name" value="cDENN_dom"/>
</dbReference>
<feature type="compositionally biased region" description="Polar residues" evidence="1">
    <location>
        <begin position="41"/>
        <end position="50"/>
    </location>
</feature>
<organism evidence="4 5">
    <name type="scientific">Seminavis robusta</name>
    <dbReference type="NCBI Taxonomy" id="568900"/>
    <lineage>
        <taxon>Eukaryota</taxon>
        <taxon>Sar</taxon>
        <taxon>Stramenopiles</taxon>
        <taxon>Ochrophyta</taxon>
        <taxon>Bacillariophyta</taxon>
        <taxon>Bacillariophyceae</taxon>
        <taxon>Bacillariophycidae</taxon>
        <taxon>Naviculales</taxon>
        <taxon>Naviculaceae</taxon>
        <taxon>Seminavis</taxon>
    </lineage>
</organism>
<dbReference type="Pfam" id="PF02141">
    <property type="entry name" value="DENN"/>
    <property type="match status" value="1"/>
</dbReference>
<evidence type="ECO:0000259" key="3">
    <source>
        <dbReference type="PROSITE" id="PS50942"/>
    </source>
</evidence>
<feature type="compositionally biased region" description="Low complexity" evidence="1">
    <location>
        <begin position="1023"/>
        <end position="1041"/>
    </location>
</feature>
<protein>
    <submittedName>
        <fullName evidence="4">DENN domain-containing protein 1A</fullName>
    </submittedName>
</protein>
<dbReference type="OrthoDB" id="74314at2759"/>
<dbReference type="SMART" id="SM00799">
    <property type="entry name" value="DENN"/>
    <property type="match status" value="1"/>
</dbReference>
<dbReference type="EMBL" id="CAICTM010000103">
    <property type="protein sequence ID" value="CAB9501263.1"/>
    <property type="molecule type" value="Genomic_DNA"/>
</dbReference>
<feature type="compositionally biased region" description="Basic residues" evidence="1">
    <location>
        <begin position="939"/>
        <end position="949"/>
    </location>
</feature>
<name>A0A9N8H439_9STRA</name>
<dbReference type="AlphaFoldDB" id="A0A9N8H439"/>
<dbReference type="GO" id="GO:0005829">
    <property type="term" value="C:cytosol"/>
    <property type="evidence" value="ECO:0007669"/>
    <property type="project" value="TreeGrafter"/>
</dbReference>
<feature type="compositionally biased region" description="Low complexity" evidence="1">
    <location>
        <begin position="797"/>
        <end position="807"/>
    </location>
</feature>
<dbReference type="PROSITE" id="PS50211">
    <property type="entry name" value="DENN"/>
    <property type="match status" value="1"/>
</dbReference>
<dbReference type="GO" id="GO:0005085">
    <property type="term" value="F:guanyl-nucleotide exchange factor activity"/>
    <property type="evidence" value="ECO:0007669"/>
    <property type="project" value="InterPro"/>
</dbReference>
<dbReference type="PANTHER" id="PTHR13196">
    <property type="entry name" value="DENN DOMAIN-CONTAINING"/>
    <property type="match status" value="1"/>
</dbReference>
<reference evidence="4" key="1">
    <citation type="submission" date="2020-06" db="EMBL/GenBank/DDBJ databases">
        <authorList>
            <consortium name="Plant Systems Biology data submission"/>
        </authorList>
    </citation>
    <scope>NUCLEOTIDE SEQUENCE</scope>
    <source>
        <strain evidence="4">D6</strain>
    </source>
</reference>
<keyword evidence="5" id="KW-1185">Reference proteome</keyword>
<evidence type="ECO:0000256" key="1">
    <source>
        <dbReference type="SAM" id="MobiDB-lite"/>
    </source>
</evidence>
<dbReference type="PROSITE" id="PS50942">
    <property type="entry name" value="ENTH"/>
    <property type="match status" value="1"/>
</dbReference>
<dbReference type="InterPro" id="IPR013809">
    <property type="entry name" value="ENTH"/>
</dbReference>
<dbReference type="InterPro" id="IPR043153">
    <property type="entry name" value="DENN_C"/>
</dbReference>
<proteinExistence type="predicted"/>